<proteinExistence type="predicted"/>
<dbReference type="RefSeq" id="WP_052453916.1">
    <property type="nucleotide sequence ID" value="NZ_CP009313.1"/>
</dbReference>
<name>A0A5P2VX99_9ACTN</name>
<dbReference type="Proteomes" id="UP000325763">
    <property type="component" value="Chromosome"/>
</dbReference>
<dbReference type="EMBL" id="CP023747">
    <property type="protein sequence ID" value="QEV37422.1"/>
    <property type="molecule type" value="Genomic_DNA"/>
</dbReference>
<dbReference type="AlphaFoldDB" id="A0A5P2VX99"/>
<dbReference type="OrthoDB" id="3518805at2"/>
<protein>
    <submittedName>
        <fullName evidence="1">Uncharacterized protein</fullName>
    </submittedName>
</protein>
<dbReference type="KEGG" id="snq:CP978_01545"/>
<evidence type="ECO:0000313" key="1">
    <source>
        <dbReference type="EMBL" id="QEV37422.1"/>
    </source>
</evidence>
<gene>
    <name evidence="1" type="ORF">CP978_01545</name>
</gene>
<accession>A0A5P2VX99</accession>
<organism evidence="1 2">
    <name type="scientific">Streptomyces nodosus</name>
    <dbReference type="NCBI Taxonomy" id="40318"/>
    <lineage>
        <taxon>Bacteria</taxon>
        <taxon>Bacillati</taxon>
        <taxon>Actinomycetota</taxon>
        <taxon>Actinomycetes</taxon>
        <taxon>Kitasatosporales</taxon>
        <taxon>Streptomycetaceae</taxon>
        <taxon>Streptomyces</taxon>
    </lineage>
</organism>
<reference evidence="1 2" key="1">
    <citation type="submission" date="2017-09" db="EMBL/GenBank/DDBJ databases">
        <title>Streptomyces genome completion.</title>
        <authorList>
            <person name="Lee N."/>
            <person name="Cho B.-K."/>
        </authorList>
    </citation>
    <scope>NUCLEOTIDE SEQUENCE [LARGE SCALE GENOMIC DNA]</scope>
    <source>
        <strain evidence="1 2">ATCC 14899</strain>
    </source>
</reference>
<evidence type="ECO:0000313" key="2">
    <source>
        <dbReference type="Proteomes" id="UP000325763"/>
    </source>
</evidence>
<sequence length="189" mass="19855">MAEECGAHLARIDTADAEAGLAAAGPVDLVVAAVQDPADELLRATLRAGSAHVGIVRKVDNLGPTAIVTADLARRPTLVMGHWQAGAATFAALTTATAFQRVERVEFAALFDPADTAGQRSADDSTGFRHLTPTFWSTADPRLLFLNRPAHTVAGYRLSLLTEVPPAPAHLAHGPATRSERQLARTGPP</sequence>